<evidence type="ECO:0008006" key="3">
    <source>
        <dbReference type="Google" id="ProtNLM"/>
    </source>
</evidence>
<evidence type="ECO:0000313" key="1">
    <source>
        <dbReference type="EMBL" id="PIK42702.1"/>
    </source>
</evidence>
<dbReference type="PANTHER" id="PTHR46579">
    <property type="entry name" value="F5/8 TYPE C DOMAIN-CONTAINING PROTEIN-RELATED"/>
    <property type="match status" value="1"/>
</dbReference>
<dbReference type="AlphaFoldDB" id="A0A2G8K3Y3"/>
<dbReference type="Proteomes" id="UP000230750">
    <property type="component" value="Unassembled WGS sequence"/>
</dbReference>
<protein>
    <recommendedName>
        <fullName evidence="3">Transposase domain-containing protein</fullName>
    </recommendedName>
</protein>
<comment type="caution">
    <text evidence="1">The sequence shown here is derived from an EMBL/GenBank/DDBJ whole genome shotgun (WGS) entry which is preliminary data.</text>
</comment>
<gene>
    <name evidence="1" type="ORF">BSL78_20426</name>
</gene>
<reference evidence="1 2" key="1">
    <citation type="journal article" date="2017" name="PLoS Biol.">
        <title>The sea cucumber genome provides insights into morphological evolution and visceral regeneration.</title>
        <authorList>
            <person name="Zhang X."/>
            <person name="Sun L."/>
            <person name="Yuan J."/>
            <person name="Sun Y."/>
            <person name="Gao Y."/>
            <person name="Zhang L."/>
            <person name="Li S."/>
            <person name="Dai H."/>
            <person name="Hamel J.F."/>
            <person name="Liu C."/>
            <person name="Yu Y."/>
            <person name="Liu S."/>
            <person name="Lin W."/>
            <person name="Guo K."/>
            <person name="Jin S."/>
            <person name="Xu P."/>
            <person name="Storey K.B."/>
            <person name="Huan P."/>
            <person name="Zhang T."/>
            <person name="Zhou Y."/>
            <person name="Zhang J."/>
            <person name="Lin C."/>
            <person name="Li X."/>
            <person name="Xing L."/>
            <person name="Huo D."/>
            <person name="Sun M."/>
            <person name="Wang L."/>
            <person name="Mercier A."/>
            <person name="Li F."/>
            <person name="Yang H."/>
            <person name="Xiang J."/>
        </authorList>
    </citation>
    <scope>NUCLEOTIDE SEQUENCE [LARGE SCALE GENOMIC DNA]</scope>
    <source>
        <strain evidence="1">Shaxun</strain>
        <tissue evidence="1">Muscle</tissue>
    </source>
</reference>
<keyword evidence="2" id="KW-1185">Reference proteome</keyword>
<proteinExistence type="predicted"/>
<sequence>MSNRPRRYKRYLEEIGVEIPKRTRNRWKAAADGIPNLHEDPEANAQSDAEEGVPFVREIDIPENHCGPDDADDQGPVTWEREYPVNDSEEEDIFEDTVEELDDEHVLLEENGGVPPEECLPLYDGALITEPLSSLAILAFALRHSLTKVAVRDLLQLINIHLPVSCLPETFYLFSKNFDERTEEVEFHTYLDFGLVQANTQFSTFLKPFVDEFHNLAEDGVRFTDATTGVEHNTKVFATLCACDSVARCQLQGITQFNGHFGCSWCLHEGEVVPKGRGHVMTYPYDFPPPEQRSQRGMEDQAIRLGSGMPQDEGVKEISPLLVLPRFDIVRGFPVDYMHAVCEGVGQHLLNLWFDRTHHNEEWFIGDSLSTVDERIENISPPNDVTRLPRSPSQRAHWKASEFRSWILFYSLPVLKGVLPSAYLAHMLLLVHAIWMLLQDSVKEHEISLCEIILVKFVIQMKELYGAHNMSYNVHLLLHLADTVRNCGPLWSNSCFPFEGYNRKIKSLFHGTRYIQAQIAQNFTLLQVLRNKVERLPANTPPAVLKCVEGLLRGYPIIVKAVSLTCENLHVLLVGNPCNYEPSPTIRILLEAYFSDSIEKLELHKFSSVILDGQIFRVNKTTGRRKNCYVAYGSNQVGEIRAIVRVRGQEGMKVVFVISEKRVKECNFGSDQQTGAKASHICQISDYRQEVLVVKLITVKVMKCVTANFDNKIYCMKLPNRIELD</sequence>
<accession>A0A2G8K3Y3</accession>
<dbReference type="STRING" id="307972.A0A2G8K3Y3"/>
<organism evidence="1 2">
    <name type="scientific">Stichopus japonicus</name>
    <name type="common">Sea cucumber</name>
    <dbReference type="NCBI Taxonomy" id="307972"/>
    <lineage>
        <taxon>Eukaryota</taxon>
        <taxon>Metazoa</taxon>
        <taxon>Echinodermata</taxon>
        <taxon>Eleutherozoa</taxon>
        <taxon>Echinozoa</taxon>
        <taxon>Holothuroidea</taxon>
        <taxon>Aspidochirotacea</taxon>
        <taxon>Aspidochirotida</taxon>
        <taxon>Stichopodidae</taxon>
        <taxon>Apostichopus</taxon>
    </lineage>
</organism>
<dbReference type="EMBL" id="MRZV01000910">
    <property type="protein sequence ID" value="PIK42702.1"/>
    <property type="molecule type" value="Genomic_DNA"/>
</dbReference>
<dbReference type="OrthoDB" id="6146209at2759"/>
<dbReference type="PANTHER" id="PTHR46579:SF1">
    <property type="entry name" value="F5_8 TYPE C DOMAIN-CONTAINING PROTEIN"/>
    <property type="match status" value="1"/>
</dbReference>
<name>A0A2G8K3Y3_STIJA</name>
<evidence type="ECO:0000313" key="2">
    <source>
        <dbReference type="Proteomes" id="UP000230750"/>
    </source>
</evidence>